<dbReference type="SMART" id="SM00176">
    <property type="entry name" value="RAN"/>
    <property type="match status" value="1"/>
</dbReference>
<evidence type="ECO:0000256" key="2">
    <source>
        <dbReference type="ARBA" id="ARBA00008344"/>
    </source>
</evidence>
<keyword evidence="5" id="KW-0547">Nucleotide-binding</keyword>
<evidence type="ECO:0000256" key="10">
    <source>
        <dbReference type="SAM" id="MobiDB-lite"/>
    </source>
</evidence>
<keyword evidence="6" id="KW-0342">GTP-binding</keyword>
<evidence type="ECO:0000256" key="7">
    <source>
        <dbReference type="ARBA" id="ARBA00023136"/>
    </source>
</evidence>
<comment type="similarity">
    <text evidence="2">Belongs to the small GTPase superfamily. Ras family.</text>
</comment>
<dbReference type="PANTHER" id="PTHR24070">
    <property type="entry name" value="RAS, DI-RAS, AND RHEB FAMILY MEMBERS OF SMALL GTPASE SUPERFAMILY"/>
    <property type="match status" value="1"/>
</dbReference>
<dbReference type="SMART" id="SM00175">
    <property type="entry name" value="RAB"/>
    <property type="match status" value="1"/>
</dbReference>
<evidence type="ECO:0000313" key="11">
    <source>
        <dbReference type="EMBL" id="KAA1112069.1"/>
    </source>
</evidence>
<dbReference type="InterPro" id="IPR020849">
    <property type="entry name" value="Small_GTPase_Ras-type"/>
</dbReference>
<dbReference type="GO" id="GO:0005886">
    <property type="term" value="C:plasma membrane"/>
    <property type="evidence" value="ECO:0007669"/>
    <property type="project" value="UniProtKB-SubCell"/>
</dbReference>
<dbReference type="Gene3D" id="3.40.50.300">
    <property type="entry name" value="P-loop containing nucleotide triphosphate hydrolases"/>
    <property type="match status" value="1"/>
</dbReference>
<dbReference type="Proteomes" id="UP000324748">
    <property type="component" value="Unassembled WGS sequence"/>
</dbReference>
<dbReference type="AlphaFoldDB" id="A0A5B0QG38"/>
<dbReference type="SMART" id="SM00174">
    <property type="entry name" value="RHO"/>
    <property type="match status" value="1"/>
</dbReference>
<evidence type="ECO:0000256" key="6">
    <source>
        <dbReference type="ARBA" id="ARBA00023134"/>
    </source>
</evidence>
<evidence type="ECO:0000256" key="9">
    <source>
        <dbReference type="ARBA" id="ARBA00023289"/>
    </source>
</evidence>
<dbReference type="InterPro" id="IPR001806">
    <property type="entry name" value="Small_GTPase"/>
</dbReference>
<dbReference type="GO" id="GO:0007165">
    <property type="term" value="P:signal transduction"/>
    <property type="evidence" value="ECO:0007669"/>
    <property type="project" value="InterPro"/>
</dbReference>
<dbReference type="InterPro" id="IPR005225">
    <property type="entry name" value="Small_GTP-bd"/>
</dbReference>
<dbReference type="PROSITE" id="PS51421">
    <property type="entry name" value="RAS"/>
    <property type="match status" value="1"/>
</dbReference>
<dbReference type="OrthoDB" id="5976022at2759"/>
<comment type="caution">
    <text evidence="11">The sequence shown here is derived from an EMBL/GenBank/DDBJ whole genome shotgun (WGS) entry which is preliminary data.</text>
</comment>
<keyword evidence="3" id="KW-1003">Cell membrane</keyword>
<evidence type="ECO:0000256" key="5">
    <source>
        <dbReference type="ARBA" id="ARBA00022741"/>
    </source>
</evidence>
<evidence type="ECO:0000256" key="3">
    <source>
        <dbReference type="ARBA" id="ARBA00022475"/>
    </source>
</evidence>
<dbReference type="EMBL" id="VSWC01000016">
    <property type="protein sequence ID" value="KAA1112069.1"/>
    <property type="molecule type" value="Genomic_DNA"/>
</dbReference>
<dbReference type="Pfam" id="PF00071">
    <property type="entry name" value="Ras"/>
    <property type="match status" value="1"/>
</dbReference>
<reference evidence="11 12" key="1">
    <citation type="submission" date="2019-05" db="EMBL/GenBank/DDBJ databases">
        <title>Emergence of the Ug99 lineage of the wheat stem rust pathogen through somatic hybridization.</title>
        <authorList>
            <person name="Li F."/>
            <person name="Upadhyaya N.M."/>
            <person name="Sperschneider J."/>
            <person name="Matny O."/>
            <person name="Nguyen-Phuc H."/>
            <person name="Mago R."/>
            <person name="Raley C."/>
            <person name="Miller M.E."/>
            <person name="Silverstein K.A.T."/>
            <person name="Henningsen E."/>
            <person name="Hirsch C.D."/>
            <person name="Visser B."/>
            <person name="Pretorius Z.A."/>
            <person name="Steffenson B.J."/>
            <person name="Schwessinger B."/>
            <person name="Dodds P.N."/>
            <person name="Figueroa M."/>
        </authorList>
    </citation>
    <scope>NUCLEOTIDE SEQUENCE [LARGE SCALE GENOMIC DNA]</scope>
    <source>
        <strain evidence="11">21-0</strain>
    </source>
</reference>
<dbReference type="CDD" id="cd04138">
    <property type="entry name" value="H_N_K_Ras_like"/>
    <property type="match status" value="1"/>
</dbReference>
<evidence type="ECO:0000256" key="1">
    <source>
        <dbReference type="ARBA" id="ARBA00004342"/>
    </source>
</evidence>
<dbReference type="FunFam" id="3.40.50.300:FF:000080">
    <property type="entry name" value="Ras-like GTPase Ras1"/>
    <property type="match status" value="1"/>
</dbReference>
<keyword evidence="8" id="KW-0449">Lipoprotein</keyword>
<keyword evidence="4" id="KW-0488">Methylation</keyword>
<dbReference type="PROSITE" id="PS51419">
    <property type="entry name" value="RAB"/>
    <property type="match status" value="1"/>
</dbReference>
<evidence type="ECO:0000313" key="12">
    <source>
        <dbReference type="Proteomes" id="UP000324748"/>
    </source>
</evidence>
<keyword evidence="12" id="KW-1185">Reference proteome</keyword>
<gene>
    <name evidence="11" type="primary">RAS1_1</name>
    <name evidence="11" type="ORF">PGT21_021798</name>
</gene>
<evidence type="ECO:0000256" key="8">
    <source>
        <dbReference type="ARBA" id="ARBA00023288"/>
    </source>
</evidence>
<dbReference type="PROSITE" id="PS51420">
    <property type="entry name" value="RHO"/>
    <property type="match status" value="1"/>
</dbReference>
<dbReference type="PRINTS" id="PR00449">
    <property type="entry name" value="RASTRNSFRMNG"/>
</dbReference>
<feature type="region of interest" description="Disordered" evidence="10">
    <location>
        <begin position="279"/>
        <end position="299"/>
    </location>
</feature>
<feature type="region of interest" description="Disordered" evidence="10">
    <location>
        <begin position="1"/>
        <end position="36"/>
    </location>
</feature>
<dbReference type="SMART" id="SM00173">
    <property type="entry name" value="RAS"/>
    <property type="match status" value="1"/>
</dbReference>
<name>A0A5B0QG38_PUCGR</name>
<organism evidence="11 12">
    <name type="scientific">Puccinia graminis f. sp. tritici</name>
    <dbReference type="NCBI Taxonomy" id="56615"/>
    <lineage>
        <taxon>Eukaryota</taxon>
        <taxon>Fungi</taxon>
        <taxon>Dikarya</taxon>
        <taxon>Basidiomycota</taxon>
        <taxon>Pucciniomycotina</taxon>
        <taxon>Pucciniomycetes</taxon>
        <taxon>Pucciniales</taxon>
        <taxon>Pucciniaceae</taxon>
        <taxon>Puccinia</taxon>
    </lineage>
</organism>
<sequence length="317" mass="35192">MVLQAHLGTHQSLVKKRPSALGQSQSPIGRSQSARGTIPTPAWHMLKLAGVGTKPRLTEIKRGCHAHQHVGPQEGQLLSQGPVPSWGTCYQSAQGLKSAQRDLGMCQAQFLREYKLVVVGGGGVGKSALTIQFIQSHFVDEYDPTIEDSYRKQCVIDEEVALLDVLDTAGQEEYSAMREQYMRTGEGFLLVYSITSRNSFEEISTFHQQILRVKDKDYFPVIVVANKCDLEYERQVGAHEGRELARHFGCRFIETSAKQRINVDEAFSSLVKEIRRYNKEQTISRPGPNGPGNGPNGFQEEGEQFQSSGCCSGCLIL</sequence>
<accession>A0A5B0QG38</accession>
<dbReference type="GO" id="GO:0003924">
    <property type="term" value="F:GTPase activity"/>
    <property type="evidence" value="ECO:0007669"/>
    <property type="project" value="InterPro"/>
</dbReference>
<dbReference type="SUPFAM" id="SSF52540">
    <property type="entry name" value="P-loop containing nucleoside triphosphate hydrolases"/>
    <property type="match status" value="1"/>
</dbReference>
<keyword evidence="9" id="KW-0636">Prenylation</keyword>
<keyword evidence="7" id="KW-0472">Membrane</keyword>
<dbReference type="InterPro" id="IPR027417">
    <property type="entry name" value="P-loop_NTPase"/>
</dbReference>
<comment type="subcellular location">
    <subcellularLocation>
        <location evidence="1">Cell membrane</location>
        <topology evidence="1">Lipid-anchor</topology>
        <orientation evidence="1">Cytoplasmic side</orientation>
    </subcellularLocation>
</comment>
<proteinExistence type="inferred from homology"/>
<feature type="compositionally biased region" description="Polar residues" evidence="10">
    <location>
        <begin position="21"/>
        <end position="35"/>
    </location>
</feature>
<dbReference type="GO" id="GO:0005525">
    <property type="term" value="F:GTP binding"/>
    <property type="evidence" value="ECO:0007669"/>
    <property type="project" value="UniProtKB-KW"/>
</dbReference>
<dbReference type="NCBIfam" id="TIGR00231">
    <property type="entry name" value="small_GTP"/>
    <property type="match status" value="1"/>
</dbReference>
<protein>
    <submittedName>
        <fullName evidence="11">Ras GTPase</fullName>
    </submittedName>
</protein>
<evidence type="ECO:0000256" key="4">
    <source>
        <dbReference type="ARBA" id="ARBA00022481"/>
    </source>
</evidence>